<sequence>MIVALPDLKLHLRVDPADTEEDSIIAAFGRAAELQVRNWIGRPIYASAVDLPAPGAPGYDRYQIVADEAITVAVKMLAERMYEDRGGEGGTSDDAVPPVTVRALLSGYRVFHPVPEPQVGTP</sequence>
<dbReference type="AlphaFoldDB" id="A0AAE6TVE1"/>
<dbReference type="InterPro" id="IPR006450">
    <property type="entry name" value="Phage_HK97_gp6-like"/>
</dbReference>
<evidence type="ECO:0000313" key="4">
    <source>
        <dbReference type="Proteomes" id="UP000326453"/>
    </source>
</evidence>
<dbReference type="EMBL" id="RBLI01000001">
    <property type="protein sequence ID" value="RKS51175.1"/>
    <property type="molecule type" value="Genomic_DNA"/>
</dbReference>
<evidence type="ECO:0000313" key="1">
    <source>
        <dbReference type="EMBL" id="QFG38307.1"/>
    </source>
</evidence>
<dbReference type="Proteomes" id="UP000273626">
    <property type="component" value="Unassembled WGS sequence"/>
</dbReference>
<dbReference type="CDD" id="cd08054">
    <property type="entry name" value="gp6"/>
    <property type="match status" value="1"/>
</dbReference>
<evidence type="ECO:0000313" key="3">
    <source>
        <dbReference type="Proteomes" id="UP000273626"/>
    </source>
</evidence>
<protein>
    <submittedName>
        <fullName evidence="1 2">Gp6-like head-tail connector protein</fullName>
    </submittedName>
</protein>
<dbReference type="GeneID" id="51372878"/>
<keyword evidence="3" id="KW-1185">Reference proteome</keyword>
<dbReference type="EMBL" id="CP044426">
    <property type="protein sequence ID" value="QFG38307.1"/>
    <property type="molecule type" value="Genomic_DNA"/>
</dbReference>
<proteinExistence type="predicted"/>
<dbReference type="NCBIfam" id="TIGR01560">
    <property type="entry name" value="put_DNA_pack"/>
    <property type="match status" value="1"/>
</dbReference>
<name>A0AAE6TVE1_PARPN</name>
<reference evidence="2 3" key="1">
    <citation type="submission" date="2018-10" db="EMBL/GenBank/DDBJ databases">
        <title>Genomic Encyclopedia of Archaeal and Bacterial Type Strains, Phase II (KMG-II): from individual species to whole genera.</title>
        <authorList>
            <person name="Goeker M."/>
        </authorList>
    </citation>
    <scope>NUCLEOTIDE SEQUENCE [LARGE SCALE GENOMIC DNA]</scope>
    <source>
        <strain evidence="3">ATCC 35512 / DSM 2944 / CIP 106514 / LMD 82.5 / NBRC 102493 / NCCB 82005 / GB17</strain>
        <strain evidence="2">DSM 2944</strain>
    </source>
</reference>
<accession>A0AAE6TVE1</accession>
<dbReference type="InterPro" id="IPR021146">
    <property type="entry name" value="Phage_gp6-like_head-tail"/>
</dbReference>
<reference evidence="1 4" key="2">
    <citation type="submission" date="2019-01" db="EMBL/GenBank/DDBJ databases">
        <title>Complete Genome Sequence and Annotation of the Paracoccus pantotrophus type strain DSM 2944.</title>
        <authorList>
            <person name="Bockwoldt J.A."/>
            <person name="Zimmermann M."/>
            <person name="Tiso T."/>
            <person name="Blank L.M."/>
        </authorList>
    </citation>
    <scope>NUCLEOTIDE SEQUENCE [LARGE SCALE GENOMIC DNA]</scope>
    <source>
        <strain evidence="1 4">DSM 2944</strain>
    </source>
</reference>
<organism evidence="1 4">
    <name type="scientific">Paracoccus pantotrophus</name>
    <name type="common">Thiosphaera pantotropha</name>
    <dbReference type="NCBI Taxonomy" id="82367"/>
    <lineage>
        <taxon>Bacteria</taxon>
        <taxon>Pseudomonadati</taxon>
        <taxon>Pseudomonadota</taxon>
        <taxon>Alphaproteobacteria</taxon>
        <taxon>Rhodobacterales</taxon>
        <taxon>Paracoccaceae</taxon>
        <taxon>Paracoccus</taxon>
    </lineage>
</organism>
<dbReference type="KEGG" id="ppan:ESD82_19980"/>
<dbReference type="Pfam" id="PF05135">
    <property type="entry name" value="Phage_connect_1"/>
    <property type="match status" value="1"/>
</dbReference>
<dbReference type="RefSeq" id="WP_028710580.1">
    <property type="nucleotide sequence ID" value="NZ_CP044426.1"/>
</dbReference>
<dbReference type="Proteomes" id="UP000326453">
    <property type="component" value="Chromosome 1"/>
</dbReference>
<evidence type="ECO:0000313" key="2">
    <source>
        <dbReference type="EMBL" id="RKS51175.1"/>
    </source>
</evidence>
<gene>
    <name evidence="2" type="ORF">BDE18_0406</name>
    <name evidence="1" type="ORF">ESD82_19980</name>
</gene>
<dbReference type="Gene3D" id="1.10.3230.30">
    <property type="entry name" value="Phage gp6-like head-tail connector protein"/>
    <property type="match status" value="1"/>
</dbReference>